<feature type="transmembrane region" description="Helical" evidence="4">
    <location>
        <begin position="86"/>
        <end position="107"/>
    </location>
</feature>
<dbReference type="Pfam" id="PF01437">
    <property type="entry name" value="PSI"/>
    <property type="match status" value="1"/>
</dbReference>
<gene>
    <name evidence="6" type="ORF">EJ08DRAFT_597031</name>
</gene>
<sequence length="180" mass="20457">MSNTTSDIDDENKHWLNCWKRNNCGSCLSSKDNCGWCPYSATCVPLPKNGNVLSPIRNDKICPFPFQERYELRTSTFGCNCSTTSFLVSLVTVFSTIAALLLLYLLVKLIQWARIGAQGRNGGWELHVEDDGKPQGHVWVRKSESVFHWVWRKMTGEKTIEETDRIDEERTPLLAGEATQ</sequence>
<evidence type="ECO:0000256" key="1">
    <source>
        <dbReference type="ARBA" id="ARBA00004370"/>
    </source>
</evidence>
<accession>A0A9P4NIA5</accession>
<dbReference type="EMBL" id="MU007092">
    <property type="protein sequence ID" value="KAF2422188.1"/>
    <property type="molecule type" value="Genomic_DNA"/>
</dbReference>
<proteinExistence type="predicted"/>
<comment type="subcellular location">
    <subcellularLocation>
        <location evidence="1">Membrane</location>
    </subcellularLocation>
</comment>
<evidence type="ECO:0000313" key="7">
    <source>
        <dbReference type="Proteomes" id="UP000800235"/>
    </source>
</evidence>
<keyword evidence="7" id="KW-1185">Reference proteome</keyword>
<evidence type="ECO:0000256" key="4">
    <source>
        <dbReference type="SAM" id="Phobius"/>
    </source>
</evidence>
<dbReference type="AlphaFoldDB" id="A0A9P4NIA5"/>
<evidence type="ECO:0000256" key="3">
    <source>
        <dbReference type="ARBA" id="ARBA00023180"/>
    </source>
</evidence>
<dbReference type="Proteomes" id="UP000800235">
    <property type="component" value="Unassembled WGS sequence"/>
</dbReference>
<feature type="domain" description="PSI" evidence="5">
    <location>
        <begin position="17"/>
        <end position="63"/>
    </location>
</feature>
<organism evidence="6 7">
    <name type="scientific">Tothia fuscella</name>
    <dbReference type="NCBI Taxonomy" id="1048955"/>
    <lineage>
        <taxon>Eukaryota</taxon>
        <taxon>Fungi</taxon>
        <taxon>Dikarya</taxon>
        <taxon>Ascomycota</taxon>
        <taxon>Pezizomycotina</taxon>
        <taxon>Dothideomycetes</taxon>
        <taxon>Pleosporomycetidae</taxon>
        <taxon>Venturiales</taxon>
        <taxon>Cylindrosympodiaceae</taxon>
        <taxon>Tothia</taxon>
    </lineage>
</organism>
<protein>
    <recommendedName>
        <fullName evidence="5">PSI domain-containing protein</fullName>
    </recommendedName>
</protein>
<reference evidence="6" key="1">
    <citation type="journal article" date="2020" name="Stud. Mycol.">
        <title>101 Dothideomycetes genomes: a test case for predicting lifestyles and emergence of pathogens.</title>
        <authorList>
            <person name="Haridas S."/>
            <person name="Albert R."/>
            <person name="Binder M."/>
            <person name="Bloem J."/>
            <person name="Labutti K."/>
            <person name="Salamov A."/>
            <person name="Andreopoulos B."/>
            <person name="Baker S."/>
            <person name="Barry K."/>
            <person name="Bills G."/>
            <person name="Bluhm B."/>
            <person name="Cannon C."/>
            <person name="Castanera R."/>
            <person name="Culley D."/>
            <person name="Daum C."/>
            <person name="Ezra D."/>
            <person name="Gonzalez J."/>
            <person name="Henrissat B."/>
            <person name="Kuo A."/>
            <person name="Liang C."/>
            <person name="Lipzen A."/>
            <person name="Lutzoni F."/>
            <person name="Magnuson J."/>
            <person name="Mondo S."/>
            <person name="Nolan M."/>
            <person name="Ohm R."/>
            <person name="Pangilinan J."/>
            <person name="Park H.-J."/>
            <person name="Ramirez L."/>
            <person name="Alfaro M."/>
            <person name="Sun H."/>
            <person name="Tritt A."/>
            <person name="Yoshinaga Y."/>
            <person name="Zwiers L.-H."/>
            <person name="Turgeon B."/>
            <person name="Goodwin S."/>
            <person name="Spatafora J."/>
            <person name="Crous P."/>
            <person name="Grigoriev I."/>
        </authorList>
    </citation>
    <scope>NUCLEOTIDE SEQUENCE</scope>
    <source>
        <strain evidence="6">CBS 130266</strain>
    </source>
</reference>
<dbReference type="GO" id="GO:0016020">
    <property type="term" value="C:membrane"/>
    <property type="evidence" value="ECO:0007669"/>
    <property type="project" value="UniProtKB-SubCell"/>
</dbReference>
<name>A0A9P4NIA5_9PEZI</name>
<evidence type="ECO:0000259" key="5">
    <source>
        <dbReference type="SMART" id="SM00423"/>
    </source>
</evidence>
<dbReference type="SMART" id="SM00423">
    <property type="entry name" value="PSI"/>
    <property type="match status" value="1"/>
</dbReference>
<keyword evidence="4" id="KW-1133">Transmembrane helix</keyword>
<evidence type="ECO:0000256" key="2">
    <source>
        <dbReference type="ARBA" id="ARBA00023136"/>
    </source>
</evidence>
<keyword evidence="3" id="KW-0325">Glycoprotein</keyword>
<dbReference type="InterPro" id="IPR016201">
    <property type="entry name" value="PSI"/>
</dbReference>
<keyword evidence="2 4" id="KW-0472">Membrane</keyword>
<evidence type="ECO:0000313" key="6">
    <source>
        <dbReference type="EMBL" id="KAF2422188.1"/>
    </source>
</evidence>
<keyword evidence="4" id="KW-0812">Transmembrane</keyword>
<dbReference type="OrthoDB" id="5427091at2759"/>
<dbReference type="InterPro" id="IPR002165">
    <property type="entry name" value="Plexin_repeat"/>
</dbReference>
<comment type="caution">
    <text evidence="6">The sequence shown here is derived from an EMBL/GenBank/DDBJ whole genome shotgun (WGS) entry which is preliminary data.</text>
</comment>